<reference evidence="2 3" key="1">
    <citation type="submission" date="2010-08" db="EMBL/GenBank/DDBJ databases">
        <authorList>
            <person name="Weinstock G."/>
            <person name="Sodergren E."/>
            <person name="Clifton S."/>
            <person name="Fulton L."/>
            <person name="Fulton B."/>
            <person name="Courtney L."/>
            <person name="Fronick C."/>
            <person name="Harrison M."/>
            <person name="Strong C."/>
            <person name="Farmer C."/>
            <person name="Delahaunty K."/>
            <person name="Markovic C."/>
            <person name="Hall O."/>
            <person name="Minx P."/>
            <person name="Tomlinson C."/>
            <person name="Mitreva M."/>
            <person name="Hou S."/>
            <person name="Chen J."/>
            <person name="Wollam A."/>
            <person name="Pepin K.H."/>
            <person name="Johnson M."/>
            <person name="Bhonagiri V."/>
            <person name="Zhang X."/>
            <person name="Suruliraj S."/>
            <person name="Warren W."/>
            <person name="Chinwalla A."/>
            <person name="Mardis E.R."/>
            <person name="Wilson R.K."/>
        </authorList>
    </citation>
    <scope>NUCLEOTIDE SEQUENCE [LARGE SCALE GENOMIC DNA]</scope>
    <source>
        <strain evidence="2 3">F0399</strain>
    </source>
</reference>
<dbReference type="AlphaFoldDB" id="E7N3A1"/>
<evidence type="ECO:0000313" key="2">
    <source>
        <dbReference type="EMBL" id="EFW29376.1"/>
    </source>
</evidence>
<dbReference type="EMBL" id="AECV01000025">
    <property type="protein sequence ID" value="EFW29376.1"/>
    <property type="molecule type" value="Genomic_DNA"/>
</dbReference>
<organism evidence="2 3">
    <name type="scientific">Selenomonas artemidis F0399</name>
    <dbReference type="NCBI Taxonomy" id="749551"/>
    <lineage>
        <taxon>Bacteria</taxon>
        <taxon>Bacillati</taxon>
        <taxon>Bacillota</taxon>
        <taxon>Negativicutes</taxon>
        <taxon>Selenomonadales</taxon>
        <taxon>Selenomonadaceae</taxon>
        <taxon>Selenomonas</taxon>
    </lineage>
</organism>
<protein>
    <submittedName>
        <fullName evidence="2">Uncharacterized protein</fullName>
    </submittedName>
</protein>
<feature type="transmembrane region" description="Helical" evidence="1">
    <location>
        <begin position="51"/>
        <end position="69"/>
    </location>
</feature>
<keyword evidence="3" id="KW-1185">Reference proteome</keyword>
<proteinExistence type="predicted"/>
<comment type="caution">
    <text evidence="2">The sequence shown here is derived from an EMBL/GenBank/DDBJ whole genome shotgun (WGS) entry which is preliminary data.</text>
</comment>
<dbReference type="HOGENOM" id="CLU_2289719_0_0_9"/>
<keyword evidence="1" id="KW-0472">Membrane</keyword>
<name>E7N3A1_9FIRM</name>
<sequence>MAQIEKDNNLSKTMRDYFTELNTMIFTKKVLTSLFIFSTSLRSIRKVRQKFLLKPVFVIPYLTFFSYIFNDRTWQQLFYSILQHMVKVLHLKPPNARYIFV</sequence>
<accession>E7N3A1</accession>
<keyword evidence="1" id="KW-1133">Transmembrane helix</keyword>
<evidence type="ECO:0000256" key="1">
    <source>
        <dbReference type="SAM" id="Phobius"/>
    </source>
</evidence>
<keyword evidence="1" id="KW-0812">Transmembrane</keyword>
<dbReference type="Proteomes" id="UP000004633">
    <property type="component" value="Unassembled WGS sequence"/>
</dbReference>
<evidence type="ECO:0000313" key="3">
    <source>
        <dbReference type="Proteomes" id="UP000004633"/>
    </source>
</evidence>
<gene>
    <name evidence="2" type="ORF">HMPREF9555_01476</name>
</gene>